<keyword evidence="2" id="KW-0560">Oxidoreductase</keyword>
<dbReference type="SUPFAM" id="SSF51735">
    <property type="entry name" value="NAD(P)-binding Rossmann-fold domains"/>
    <property type="match status" value="1"/>
</dbReference>
<dbReference type="PANTHER" id="PTHR43975">
    <property type="entry name" value="ZGC:101858"/>
    <property type="match status" value="1"/>
</dbReference>
<dbReference type="InterPro" id="IPR036291">
    <property type="entry name" value="NAD(P)-bd_dom_sf"/>
</dbReference>
<dbReference type="PANTHER" id="PTHR43975:SF2">
    <property type="entry name" value="EG:BACR7A4.14 PROTEIN-RELATED"/>
    <property type="match status" value="1"/>
</dbReference>
<dbReference type="PRINTS" id="PR00080">
    <property type="entry name" value="SDRFAMILY"/>
</dbReference>
<evidence type="ECO:0000313" key="5">
    <source>
        <dbReference type="EMBL" id="MYD91835.1"/>
    </source>
</evidence>
<dbReference type="InterPro" id="IPR002347">
    <property type="entry name" value="SDR_fam"/>
</dbReference>
<sequence>MLLKDKVVLVTGSTTGIGEAIARKCVAEGASVMVHGRREHAAQDLCAELGDAAAYTVGDVADPELCESLVANTVNRFGRIDGVANNAATTARATIEQTDAATFDRHYHINLRAPALIIRAALPHFRALGEGTVVNIGSVNAWSGQADLMPYSASKGGLQTMTRNMANALAEDRIRINQLNVGWCTSPNEIALKISEGLPEDWYLNVPRAFAPTGRLLTPDQVAHHVAFWLSPDSRPANGCVYELEQFCILGRSSARDWDD</sequence>
<name>A0A6B1DYN5_9CHLR</name>
<evidence type="ECO:0000256" key="3">
    <source>
        <dbReference type="RuleBase" id="RU000363"/>
    </source>
</evidence>
<evidence type="ECO:0000256" key="1">
    <source>
        <dbReference type="ARBA" id="ARBA00006484"/>
    </source>
</evidence>
<evidence type="ECO:0000256" key="2">
    <source>
        <dbReference type="ARBA" id="ARBA00023002"/>
    </source>
</evidence>
<reference evidence="5" key="1">
    <citation type="submission" date="2019-09" db="EMBL/GenBank/DDBJ databases">
        <title>Characterisation of the sponge microbiome using genome-centric metagenomics.</title>
        <authorList>
            <person name="Engelberts J.P."/>
            <person name="Robbins S.J."/>
            <person name="De Goeij J.M."/>
            <person name="Aranda M."/>
            <person name="Bell S.C."/>
            <person name="Webster N.S."/>
        </authorList>
    </citation>
    <scope>NUCLEOTIDE SEQUENCE</scope>
    <source>
        <strain evidence="5">SB0662_bin_9</strain>
    </source>
</reference>
<proteinExistence type="inferred from homology"/>
<dbReference type="Gene3D" id="3.40.50.720">
    <property type="entry name" value="NAD(P)-binding Rossmann-like Domain"/>
    <property type="match status" value="1"/>
</dbReference>
<dbReference type="InterPro" id="IPR057326">
    <property type="entry name" value="KR_dom"/>
</dbReference>
<dbReference type="SMART" id="SM00822">
    <property type="entry name" value="PKS_KR"/>
    <property type="match status" value="1"/>
</dbReference>
<dbReference type="AlphaFoldDB" id="A0A6B1DYN5"/>
<protein>
    <submittedName>
        <fullName evidence="5">SDR family NAD(P)-dependent oxidoreductase</fullName>
    </submittedName>
</protein>
<dbReference type="EMBL" id="VXPY01000118">
    <property type="protein sequence ID" value="MYD91835.1"/>
    <property type="molecule type" value="Genomic_DNA"/>
</dbReference>
<dbReference type="FunFam" id="3.40.50.720:FF:000084">
    <property type="entry name" value="Short-chain dehydrogenase reductase"/>
    <property type="match status" value="1"/>
</dbReference>
<comment type="similarity">
    <text evidence="1 3">Belongs to the short-chain dehydrogenases/reductases (SDR) family.</text>
</comment>
<dbReference type="PROSITE" id="PS00061">
    <property type="entry name" value="ADH_SHORT"/>
    <property type="match status" value="1"/>
</dbReference>
<dbReference type="InterPro" id="IPR020904">
    <property type="entry name" value="Sc_DH/Rdtase_CS"/>
</dbReference>
<gene>
    <name evidence="5" type="ORF">F4Y08_16145</name>
</gene>
<dbReference type="Pfam" id="PF00106">
    <property type="entry name" value="adh_short"/>
    <property type="match status" value="1"/>
</dbReference>
<accession>A0A6B1DYN5</accession>
<dbReference type="CDD" id="cd05233">
    <property type="entry name" value="SDR_c"/>
    <property type="match status" value="1"/>
</dbReference>
<feature type="domain" description="Ketoreductase" evidence="4">
    <location>
        <begin position="6"/>
        <end position="186"/>
    </location>
</feature>
<dbReference type="PRINTS" id="PR00081">
    <property type="entry name" value="GDHRDH"/>
</dbReference>
<organism evidence="5">
    <name type="scientific">Caldilineaceae bacterium SB0662_bin_9</name>
    <dbReference type="NCBI Taxonomy" id="2605258"/>
    <lineage>
        <taxon>Bacteria</taxon>
        <taxon>Bacillati</taxon>
        <taxon>Chloroflexota</taxon>
        <taxon>Caldilineae</taxon>
        <taxon>Caldilineales</taxon>
        <taxon>Caldilineaceae</taxon>
    </lineage>
</organism>
<comment type="caution">
    <text evidence="5">The sequence shown here is derived from an EMBL/GenBank/DDBJ whole genome shotgun (WGS) entry which is preliminary data.</text>
</comment>
<dbReference type="GO" id="GO:0016491">
    <property type="term" value="F:oxidoreductase activity"/>
    <property type="evidence" value="ECO:0007669"/>
    <property type="project" value="UniProtKB-KW"/>
</dbReference>
<evidence type="ECO:0000259" key="4">
    <source>
        <dbReference type="SMART" id="SM00822"/>
    </source>
</evidence>